<evidence type="ECO:0008006" key="3">
    <source>
        <dbReference type="Google" id="ProtNLM"/>
    </source>
</evidence>
<dbReference type="Proteomes" id="UP000637423">
    <property type="component" value="Unassembled WGS sequence"/>
</dbReference>
<reference evidence="1" key="1">
    <citation type="journal article" date="2014" name="Int. J. Syst. Evol. Microbiol.">
        <title>Complete genome sequence of Corynebacterium casei LMG S-19264T (=DSM 44701T), isolated from a smear-ripened cheese.</title>
        <authorList>
            <consortium name="US DOE Joint Genome Institute (JGI-PGF)"/>
            <person name="Walter F."/>
            <person name="Albersmeier A."/>
            <person name="Kalinowski J."/>
            <person name="Ruckert C."/>
        </authorList>
    </citation>
    <scope>NUCLEOTIDE SEQUENCE</scope>
    <source>
        <strain evidence="1">CGMCC 1.10998</strain>
    </source>
</reference>
<name>A0A916XRW0_9BURK</name>
<sequence>MGIIMGKQPDNGQNGVSDWVFEYERSHSANREYSYQEITSDANIFRRCLKSERFEIRTGDVSEPDRIRTDGIRERSEMAQMEPRNYEEEKFWYGWSFFIPANYVESGNAPGTSKTVAIAQFHQEPCDHDAQWYPAFMFGKKYDGPFVLRVFPTHPTLAQAEIELLSQADFAGKWHDVVVEAMWSTRGNGYFHVWVDDVLKHKHIGPTMSKDNVSVYFKYGVYRPSTPKLPVTTVVYFDKPKRAKTRAEVDIRMLEKN</sequence>
<accession>A0A916XRW0</accession>
<dbReference type="Pfam" id="PF14099">
    <property type="entry name" value="Polysacc_lyase"/>
    <property type="match status" value="1"/>
</dbReference>
<keyword evidence="2" id="KW-1185">Reference proteome</keyword>
<gene>
    <name evidence="1" type="ORF">GCM10011396_53660</name>
</gene>
<evidence type="ECO:0000313" key="1">
    <source>
        <dbReference type="EMBL" id="GGC99431.1"/>
    </source>
</evidence>
<dbReference type="Gene3D" id="2.60.120.200">
    <property type="match status" value="1"/>
</dbReference>
<dbReference type="EMBL" id="BMED01000008">
    <property type="protein sequence ID" value="GGC99431.1"/>
    <property type="molecule type" value="Genomic_DNA"/>
</dbReference>
<organism evidence="1 2">
    <name type="scientific">Undibacterium terreum</name>
    <dbReference type="NCBI Taxonomy" id="1224302"/>
    <lineage>
        <taxon>Bacteria</taxon>
        <taxon>Pseudomonadati</taxon>
        <taxon>Pseudomonadota</taxon>
        <taxon>Betaproteobacteria</taxon>
        <taxon>Burkholderiales</taxon>
        <taxon>Oxalobacteraceae</taxon>
        <taxon>Undibacterium</taxon>
    </lineage>
</organism>
<evidence type="ECO:0000313" key="2">
    <source>
        <dbReference type="Proteomes" id="UP000637423"/>
    </source>
</evidence>
<dbReference type="AlphaFoldDB" id="A0A916XRW0"/>
<protein>
    <recommendedName>
        <fullName evidence="3">Polysaccharide lyase</fullName>
    </recommendedName>
</protein>
<comment type="caution">
    <text evidence="1">The sequence shown here is derived from an EMBL/GenBank/DDBJ whole genome shotgun (WGS) entry which is preliminary data.</text>
</comment>
<proteinExistence type="predicted"/>
<dbReference type="InterPro" id="IPR025975">
    <property type="entry name" value="Polysacc_lyase"/>
</dbReference>
<reference evidence="1" key="2">
    <citation type="submission" date="2020-09" db="EMBL/GenBank/DDBJ databases">
        <authorList>
            <person name="Sun Q."/>
            <person name="Zhou Y."/>
        </authorList>
    </citation>
    <scope>NUCLEOTIDE SEQUENCE</scope>
    <source>
        <strain evidence="1">CGMCC 1.10998</strain>
    </source>
</reference>